<protein>
    <recommendedName>
        <fullName evidence="2">Nucleoid-associated protein H8710_07275</fullName>
    </recommendedName>
</protein>
<gene>
    <name evidence="4" type="ORF">H8710_07275</name>
</gene>
<evidence type="ECO:0000313" key="5">
    <source>
        <dbReference type="Proteomes" id="UP000610760"/>
    </source>
</evidence>
<accession>A0A926E218</accession>
<dbReference type="AlphaFoldDB" id="A0A926E218"/>
<dbReference type="InterPro" id="IPR036894">
    <property type="entry name" value="YbaB-like_sf"/>
</dbReference>
<feature type="coiled-coil region" evidence="3">
    <location>
        <begin position="13"/>
        <end position="43"/>
    </location>
</feature>
<sequence>MKARLPEGFGGKAQNMNSMIKQAQKMQEEMEKAQEEIKQKEYTTTVGGGAVEIMMTGDKVLKSIKLKPEIVDPEDIEMLEDLIVSGVNEVLRTVEAETEQKMNEISGGINIPGLL</sequence>
<dbReference type="InterPro" id="IPR004401">
    <property type="entry name" value="YbaB/EbfC"/>
</dbReference>
<comment type="subunit">
    <text evidence="2">Homodimer.</text>
</comment>
<dbReference type="NCBIfam" id="TIGR00103">
    <property type="entry name" value="DNA_YbaB_EbfC"/>
    <property type="match status" value="1"/>
</dbReference>
<comment type="function">
    <text evidence="2">Binds to DNA and alters its conformation. May be involved in regulation of gene expression, nucleoid organization and DNA protection.</text>
</comment>
<evidence type="ECO:0000256" key="1">
    <source>
        <dbReference type="ARBA" id="ARBA00023125"/>
    </source>
</evidence>
<keyword evidence="2" id="KW-0963">Cytoplasm</keyword>
<dbReference type="RefSeq" id="WP_249294849.1">
    <property type="nucleotide sequence ID" value="NZ_JACRSV010000002.1"/>
</dbReference>
<dbReference type="GO" id="GO:0043590">
    <property type="term" value="C:bacterial nucleoid"/>
    <property type="evidence" value="ECO:0007669"/>
    <property type="project" value="UniProtKB-UniRule"/>
</dbReference>
<evidence type="ECO:0000256" key="2">
    <source>
        <dbReference type="HAMAP-Rule" id="MF_00274"/>
    </source>
</evidence>
<dbReference type="PIRSF" id="PIRSF004555">
    <property type="entry name" value="UCP004555"/>
    <property type="match status" value="1"/>
</dbReference>
<dbReference type="PANTHER" id="PTHR33449">
    <property type="entry name" value="NUCLEOID-ASSOCIATED PROTEIN YBAB"/>
    <property type="match status" value="1"/>
</dbReference>
<organism evidence="4 5">
    <name type="scientific">Fumia xinanensis</name>
    <dbReference type="NCBI Taxonomy" id="2763659"/>
    <lineage>
        <taxon>Bacteria</taxon>
        <taxon>Bacillati</taxon>
        <taxon>Bacillota</taxon>
        <taxon>Clostridia</taxon>
        <taxon>Eubacteriales</taxon>
        <taxon>Oscillospiraceae</taxon>
        <taxon>Fumia</taxon>
    </lineage>
</organism>
<keyword evidence="5" id="KW-1185">Reference proteome</keyword>
<dbReference type="Pfam" id="PF02575">
    <property type="entry name" value="YbaB_DNA_bd"/>
    <property type="match status" value="1"/>
</dbReference>
<dbReference type="EMBL" id="JACRSV010000002">
    <property type="protein sequence ID" value="MBC8559866.1"/>
    <property type="molecule type" value="Genomic_DNA"/>
</dbReference>
<reference evidence="4" key="1">
    <citation type="submission" date="2020-08" db="EMBL/GenBank/DDBJ databases">
        <title>Genome public.</title>
        <authorList>
            <person name="Liu C."/>
            <person name="Sun Q."/>
        </authorList>
    </citation>
    <scope>NUCLEOTIDE SEQUENCE</scope>
    <source>
        <strain evidence="4">NSJ-33</strain>
    </source>
</reference>
<comment type="similarity">
    <text evidence="2">Belongs to the YbaB/EbfC family.</text>
</comment>
<dbReference type="HAMAP" id="MF_00274">
    <property type="entry name" value="DNA_YbaB_EbfC"/>
    <property type="match status" value="1"/>
</dbReference>
<dbReference type="GO" id="GO:0005829">
    <property type="term" value="C:cytosol"/>
    <property type="evidence" value="ECO:0007669"/>
    <property type="project" value="TreeGrafter"/>
</dbReference>
<dbReference type="Proteomes" id="UP000610760">
    <property type="component" value="Unassembled WGS sequence"/>
</dbReference>
<comment type="subcellular location">
    <subcellularLocation>
        <location evidence="2">Cytoplasm</location>
        <location evidence="2">Nucleoid</location>
    </subcellularLocation>
</comment>
<keyword evidence="3" id="KW-0175">Coiled coil</keyword>
<dbReference type="PANTHER" id="PTHR33449:SF1">
    <property type="entry name" value="NUCLEOID-ASSOCIATED PROTEIN YBAB"/>
    <property type="match status" value="1"/>
</dbReference>
<keyword evidence="1 2" id="KW-0238">DNA-binding</keyword>
<evidence type="ECO:0000256" key="3">
    <source>
        <dbReference type="SAM" id="Coils"/>
    </source>
</evidence>
<dbReference type="SUPFAM" id="SSF82607">
    <property type="entry name" value="YbaB-like"/>
    <property type="match status" value="1"/>
</dbReference>
<name>A0A926E218_9FIRM</name>
<dbReference type="GO" id="GO:0003677">
    <property type="term" value="F:DNA binding"/>
    <property type="evidence" value="ECO:0007669"/>
    <property type="project" value="UniProtKB-UniRule"/>
</dbReference>
<dbReference type="Gene3D" id="3.30.1310.10">
    <property type="entry name" value="Nucleoid-associated protein YbaB-like domain"/>
    <property type="match status" value="1"/>
</dbReference>
<evidence type="ECO:0000313" key="4">
    <source>
        <dbReference type="EMBL" id="MBC8559866.1"/>
    </source>
</evidence>
<comment type="caution">
    <text evidence="4">The sequence shown here is derived from an EMBL/GenBank/DDBJ whole genome shotgun (WGS) entry which is preliminary data.</text>
</comment>
<proteinExistence type="inferred from homology"/>